<protein>
    <submittedName>
        <fullName evidence="1">Uncharacterized protein</fullName>
    </submittedName>
</protein>
<reference evidence="1 2" key="1">
    <citation type="submission" date="2024-01" db="EMBL/GenBank/DDBJ databases">
        <authorList>
            <person name="Waweru B."/>
        </authorList>
    </citation>
    <scope>NUCLEOTIDE SEQUENCE [LARGE SCALE GENOMIC DNA]</scope>
</reference>
<keyword evidence="2" id="KW-1185">Reference proteome</keyword>
<evidence type="ECO:0000313" key="2">
    <source>
        <dbReference type="Proteomes" id="UP001314170"/>
    </source>
</evidence>
<gene>
    <name evidence="1" type="ORF">DCAF_LOCUS11513</name>
</gene>
<dbReference type="AlphaFoldDB" id="A0AAV1RKU7"/>
<accession>A0AAV1RKU7</accession>
<proteinExistence type="predicted"/>
<comment type="caution">
    <text evidence="1">The sequence shown here is derived from an EMBL/GenBank/DDBJ whole genome shotgun (WGS) entry which is preliminary data.</text>
</comment>
<dbReference type="EMBL" id="CAWUPB010000994">
    <property type="protein sequence ID" value="CAK7336505.1"/>
    <property type="molecule type" value="Genomic_DNA"/>
</dbReference>
<name>A0AAV1RKU7_9ROSI</name>
<dbReference type="Proteomes" id="UP001314170">
    <property type="component" value="Unassembled WGS sequence"/>
</dbReference>
<evidence type="ECO:0000313" key="1">
    <source>
        <dbReference type="EMBL" id="CAK7336505.1"/>
    </source>
</evidence>
<organism evidence="1 2">
    <name type="scientific">Dovyalis caffra</name>
    <dbReference type="NCBI Taxonomy" id="77055"/>
    <lineage>
        <taxon>Eukaryota</taxon>
        <taxon>Viridiplantae</taxon>
        <taxon>Streptophyta</taxon>
        <taxon>Embryophyta</taxon>
        <taxon>Tracheophyta</taxon>
        <taxon>Spermatophyta</taxon>
        <taxon>Magnoliopsida</taxon>
        <taxon>eudicotyledons</taxon>
        <taxon>Gunneridae</taxon>
        <taxon>Pentapetalae</taxon>
        <taxon>rosids</taxon>
        <taxon>fabids</taxon>
        <taxon>Malpighiales</taxon>
        <taxon>Salicaceae</taxon>
        <taxon>Flacourtieae</taxon>
        <taxon>Dovyalis</taxon>
    </lineage>
</organism>
<sequence length="85" mass="9498">MDSVIHAGLGFKKGTATDTELHQLLGIIPNLIFLTIDHISPAAYVVVLKSFSVHYGTRWHENSSITLHPVFLNYEVPFDAPILRL</sequence>